<evidence type="ECO:0000313" key="3">
    <source>
        <dbReference type="Proteomes" id="UP001155546"/>
    </source>
</evidence>
<reference evidence="2" key="1">
    <citation type="journal article" date="2023" name="Int. J. Syst. Evol. Microbiol.">
        <title>&lt;i&gt;Shewanella septentrionalis&lt;/i&gt; sp. nov. and &lt;i&gt;Shewanella holmiensis&lt;/i&gt; sp. nov., isolated from Baltic Sea water and sediments.</title>
        <authorList>
            <person name="Martin-Rodriguez A.J."/>
            <person name="Thorell K."/>
            <person name="Joffre E."/>
            <person name="Jensie-Markopoulos S."/>
            <person name="Moore E.R.B."/>
            <person name="Sjoling A."/>
        </authorList>
    </citation>
    <scope>NUCLEOTIDE SEQUENCE</scope>
    <source>
        <strain evidence="2">SP1S2-7</strain>
    </source>
</reference>
<accession>A0A9X2WP04</accession>
<dbReference type="EC" id="2.4.-.-" evidence="2"/>
<keyword evidence="2" id="KW-0328">Glycosyltransferase</keyword>
<keyword evidence="2" id="KW-0808">Transferase</keyword>
<organism evidence="2 3">
    <name type="scientific">Shewanella holmiensis</name>
    <dbReference type="NCBI Taxonomy" id="2952222"/>
    <lineage>
        <taxon>Bacteria</taxon>
        <taxon>Pseudomonadati</taxon>
        <taxon>Pseudomonadota</taxon>
        <taxon>Gammaproteobacteria</taxon>
        <taxon>Alteromonadales</taxon>
        <taxon>Shewanellaceae</taxon>
        <taxon>Shewanella</taxon>
    </lineage>
</organism>
<protein>
    <submittedName>
        <fullName evidence="2">Glycosyltransferase</fullName>
        <ecNumber evidence="2">2.4.-.-</ecNumber>
    </submittedName>
</protein>
<dbReference type="EMBL" id="JAMTCD010000020">
    <property type="protein sequence ID" value="MCT7942954.1"/>
    <property type="molecule type" value="Genomic_DNA"/>
</dbReference>
<dbReference type="AlphaFoldDB" id="A0A9X2WP04"/>
<sequence>MVNIKFISFSFYKGGAAIAALKFHTIAKNILNYEVTTLASENANKVHFLKRLISYSLQYLQRTKNPIKHSLNLFSYKKVILFFKTTSPTVIHLHWINNDTLSIFDLNKIPSGSIVTLHDEWLYCGSEHCYNVYDQSDFFEYGYPLFRRGNFGFPWDYFTWRIKAKNLSGRSDLIYTVPSKWMFDRAKRSVVLKGADIRLLPNPIDTDVFKPNKPEAREQLRLKIGLESKDFVFCFGVSGGKASILKGTRLLAQALYLLKVMLNDDVSCRVKFICFGGKQKGKALYAGFETIYVGHISAPSTLSDIYSAADCVVVPSLVESFGQVAAESLASGTPVISFACSGLTDIVLDKQTGLCAEAYSASSLAEQMRSMLTMSVQDRAQLSLNGRKHVIKQFSYPVIAEHYKEIIEDALNLKNY</sequence>
<dbReference type="PANTHER" id="PTHR45947">
    <property type="entry name" value="SULFOQUINOVOSYL TRANSFERASE SQD2"/>
    <property type="match status" value="1"/>
</dbReference>
<dbReference type="InterPro" id="IPR001296">
    <property type="entry name" value="Glyco_trans_1"/>
</dbReference>
<comment type="caution">
    <text evidence="2">The sequence shown here is derived from an EMBL/GenBank/DDBJ whole genome shotgun (WGS) entry which is preliminary data.</text>
</comment>
<dbReference type="Proteomes" id="UP001155546">
    <property type="component" value="Unassembled WGS sequence"/>
</dbReference>
<evidence type="ECO:0000313" key="2">
    <source>
        <dbReference type="EMBL" id="MCT7942954.1"/>
    </source>
</evidence>
<name>A0A9X2WP04_9GAMM</name>
<evidence type="ECO:0000259" key="1">
    <source>
        <dbReference type="Pfam" id="PF00534"/>
    </source>
</evidence>
<dbReference type="Pfam" id="PF00534">
    <property type="entry name" value="Glycos_transf_1"/>
    <property type="match status" value="1"/>
</dbReference>
<feature type="domain" description="Glycosyl transferase family 1" evidence="1">
    <location>
        <begin position="289"/>
        <end position="389"/>
    </location>
</feature>
<proteinExistence type="predicted"/>
<dbReference type="PANTHER" id="PTHR45947:SF13">
    <property type="entry name" value="TRANSFERASE"/>
    <property type="match status" value="1"/>
</dbReference>
<dbReference type="RefSeq" id="WP_261299301.1">
    <property type="nucleotide sequence ID" value="NZ_JAMTCD010000020.1"/>
</dbReference>
<dbReference type="InterPro" id="IPR050194">
    <property type="entry name" value="Glycosyltransferase_grp1"/>
</dbReference>
<gene>
    <name evidence="2" type="ORF">NE535_14290</name>
</gene>
<dbReference type="GO" id="GO:0016757">
    <property type="term" value="F:glycosyltransferase activity"/>
    <property type="evidence" value="ECO:0007669"/>
    <property type="project" value="UniProtKB-KW"/>
</dbReference>
<dbReference type="SUPFAM" id="SSF53756">
    <property type="entry name" value="UDP-Glycosyltransferase/glycogen phosphorylase"/>
    <property type="match status" value="1"/>
</dbReference>
<dbReference type="Gene3D" id="3.40.50.2000">
    <property type="entry name" value="Glycogen Phosphorylase B"/>
    <property type="match status" value="2"/>
</dbReference>
<keyword evidence="3" id="KW-1185">Reference proteome</keyword>